<evidence type="ECO:0000256" key="1">
    <source>
        <dbReference type="SAM" id="MobiDB-lite"/>
    </source>
</evidence>
<evidence type="ECO:0000313" key="3">
    <source>
        <dbReference type="EnsemblPlants" id="Ma11_p14480.1"/>
    </source>
</evidence>
<feature type="compositionally biased region" description="Basic and acidic residues" evidence="1">
    <location>
        <begin position="90"/>
        <end position="106"/>
    </location>
</feature>
<evidence type="ECO:0000313" key="4">
    <source>
        <dbReference type="Proteomes" id="UP000012960"/>
    </source>
</evidence>
<accession>A0A804L7U7</accession>
<dbReference type="Proteomes" id="UP000012960">
    <property type="component" value="Unplaced"/>
</dbReference>
<protein>
    <submittedName>
        <fullName evidence="2">(wild Malaysian banana) hypothetical protein</fullName>
    </submittedName>
</protein>
<keyword evidence="4" id="KW-1185">Reference proteome</keyword>
<proteinExistence type="predicted"/>
<sequence>MDGTLRLCIDYRQLNQRGEREGQQLQLGLQHLCFPQAGNRGEDVCGVGEKKRRGEEEGKEREEGDEREVAAARAAAPLFPAGGNRGELWGIRRGEEEEEEEKKKRL</sequence>
<gene>
    <name evidence="2" type="ORF">GSMUA_13600.1</name>
</gene>
<reference evidence="2" key="1">
    <citation type="submission" date="2021-03" db="EMBL/GenBank/DDBJ databases">
        <authorList>
            <consortium name="Genoscope - CEA"/>
            <person name="William W."/>
        </authorList>
    </citation>
    <scope>NUCLEOTIDE SEQUENCE</scope>
    <source>
        <strain evidence="2">Doubled-haploid Pahang</strain>
    </source>
</reference>
<organism evidence="3 4">
    <name type="scientific">Musa acuminata subsp. malaccensis</name>
    <name type="common">Wild banana</name>
    <name type="synonym">Musa malaccensis</name>
    <dbReference type="NCBI Taxonomy" id="214687"/>
    <lineage>
        <taxon>Eukaryota</taxon>
        <taxon>Viridiplantae</taxon>
        <taxon>Streptophyta</taxon>
        <taxon>Embryophyta</taxon>
        <taxon>Tracheophyta</taxon>
        <taxon>Spermatophyta</taxon>
        <taxon>Magnoliopsida</taxon>
        <taxon>Liliopsida</taxon>
        <taxon>Zingiberales</taxon>
        <taxon>Musaceae</taxon>
        <taxon>Musa</taxon>
    </lineage>
</organism>
<evidence type="ECO:0000313" key="2">
    <source>
        <dbReference type="EMBL" id="CAG1864268.1"/>
    </source>
</evidence>
<dbReference type="Gramene" id="Ma11_t14480.1">
    <property type="protein sequence ID" value="Ma11_p14480.1"/>
    <property type="gene ID" value="Ma11_g14480"/>
</dbReference>
<dbReference type="EMBL" id="HG996475">
    <property type="protein sequence ID" value="CAG1864268.1"/>
    <property type="molecule type" value="Genomic_DNA"/>
</dbReference>
<dbReference type="InParanoid" id="A0A804L7U7"/>
<feature type="region of interest" description="Disordered" evidence="1">
    <location>
        <begin position="45"/>
        <end position="106"/>
    </location>
</feature>
<dbReference type="AlphaFoldDB" id="A0A804L7U7"/>
<name>A0A804L7U7_MUSAM</name>
<reference evidence="3" key="2">
    <citation type="submission" date="2021-05" db="UniProtKB">
        <authorList>
            <consortium name="EnsemblPlants"/>
        </authorList>
    </citation>
    <scope>IDENTIFICATION</scope>
    <source>
        <strain evidence="3">subsp. malaccensis</strain>
    </source>
</reference>
<feature type="compositionally biased region" description="Basic and acidic residues" evidence="1">
    <location>
        <begin position="45"/>
        <end position="70"/>
    </location>
</feature>
<dbReference type="EnsemblPlants" id="Ma11_t14480.1">
    <property type="protein sequence ID" value="Ma11_p14480.1"/>
    <property type="gene ID" value="Ma11_g14480"/>
</dbReference>